<evidence type="ECO:0000256" key="23">
    <source>
        <dbReference type="ARBA" id="ARBA00081936"/>
    </source>
</evidence>
<comment type="subunit">
    <text evidence="18">Heterotetramer with CBR4; contains two molecules of HSD17B8 and CBR4.</text>
</comment>
<comment type="catalytic activity">
    <reaction evidence="17">
        <text>a (3R)-3-hydroxyacyl-CoA + NAD(+) = a 3-oxoacyl-CoA + NADH + H(+)</text>
        <dbReference type="Rhea" id="RHEA:32711"/>
        <dbReference type="ChEBI" id="CHEBI:15378"/>
        <dbReference type="ChEBI" id="CHEBI:57319"/>
        <dbReference type="ChEBI" id="CHEBI:57540"/>
        <dbReference type="ChEBI" id="CHEBI:57945"/>
        <dbReference type="ChEBI" id="CHEBI:90726"/>
        <dbReference type="EC" id="1.1.1.n12"/>
    </reaction>
    <physiologicalReaction direction="left-to-right" evidence="17">
        <dbReference type="Rhea" id="RHEA:32712"/>
    </physiologicalReaction>
</comment>
<evidence type="ECO:0000256" key="12">
    <source>
        <dbReference type="ARBA" id="ARBA00023160"/>
    </source>
</evidence>
<protein>
    <recommendedName>
        <fullName evidence="20">(3R)-3-hydroxyacyl-CoA dehydrogenase</fullName>
        <ecNumber evidence="19">1.1.1.239</ecNumber>
        <ecNumber evidence="4">1.1.1.n12</ecNumber>
    </recommendedName>
    <alternativeName>
        <fullName evidence="22">17-beta-hydroxysteroid dehydrogenase 8</fullName>
    </alternativeName>
    <alternativeName>
        <fullName evidence="21">3-ketoacyl-[acyl-carrier-protein] reductase alpha subunit</fullName>
    </alternativeName>
    <alternativeName>
        <fullName evidence="24">3-oxoacyl-[acyl-carrier-protein] reductase</fullName>
    </alternativeName>
    <alternativeName>
        <fullName evidence="25">Estradiol 17-beta-dehydrogenase 8</fullName>
    </alternativeName>
    <alternativeName>
        <fullName evidence="23">Testosterone 17-beta-dehydrogenase 8</fullName>
    </alternativeName>
</protein>
<dbReference type="EC" id="1.1.1.n12" evidence="4"/>
<dbReference type="AlphaFoldDB" id="A0AAW0WPS6"/>
<evidence type="ECO:0000256" key="16">
    <source>
        <dbReference type="ARBA" id="ARBA00050435"/>
    </source>
</evidence>
<evidence type="ECO:0000256" key="3">
    <source>
        <dbReference type="ARBA" id="ARBA00006484"/>
    </source>
</evidence>
<dbReference type="Pfam" id="PF13561">
    <property type="entry name" value="adh_short_C2"/>
    <property type="match status" value="1"/>
</dbReference>
<dbReference type="GO" id="GO:0047035">
    <property type="term" value="F:testosterone dehydrogenase (NAD+) activity"/>
    <property type="evidence" value="ECO:0007669"/>
    <property type="project" value="UniProtKB-EC"/>
</dbReference>
<evidence type="ECO:0000256" key="24">
    <source>
        <dbReference type="ARBA" id="ARBA00083097"/>
    </source>
</evidence>
<name>A0AAW0WPS6_CHEQU</name>
<comment type="caution">
    <text evidence="26">The sequence shown here is derived from an EMBL/GenBank/DDBJ whole genome shotgun (WGS) entry which is preliminary data.</text>
</comment>
<keyword evidence="5" id="KW-0444">Lipid biosynthesis</keyword>
<keyword evidence="7" id="KW-0276">Fatty acid metabolism</keyword>
<dbReference type="EMBL" id="JARKIK010000068">
    <property type="protein sequence ID" value="KAK8729309.1"/>
    <property type="molecule type" value="Genomic_DNA"/>
</dbReference>
<reference evidence="26" key="2">
    <citation type="submission" date="2024-01" db="EMBL/GenBank/DDBJ databases">
        <authorList>
            <person name="He J."/>
            <person name="Wang M."/>
            <person name="Zheng J."/>
            <person name="Liu Z."/>
        </authorList>
    </citation>
    <scope>NUCLEOTIDE SEQUENCE</scope>
    <source>
        <strain evidence="26">ZL_2023a</strain>
        <tissue evidence="26">Muscle</tissue>
    </source>
</reference>
<proteinExistence type="inferred from homology"/>
<accession>A0AAW0WPS6</accession>
<sequence>MSSLFGGKVALVTGGGSGIGRAVCQVLARDGARVVVADINVQGAQDTLSMLPNPGDHLALSMDVTNKDSVDSAIKAIMEKYQTPPSLLANCAGIMNSFPICEMEKNDFTDMINVNLTGTFLVSQAVVKSLLKQEGHGVVVNIASILGRTGLRNYSHYAASKGGVMALTKSMAGELAKKGVRVNCVLPGAIDTPLIKDKSSPEVLAYIALTALGRYGQPEEVAELVAFLLSEKSSFMVGSCVEITGGLGV</sequence>
<evidence type="ECO:0000256" key="2">
    <source>
        <dbReference type="ARBA" id="ARBA00005194"/>
    </source>
</evidence>
<dbReference type="PANTHER" id="PTHR42760:SF83">
    <property type="entry name" value="(3R)-3-HYDROXYACYL-COA DEHYDROGENASE"/>
    <property type="match status" value="1"/>
</dbReference>
<gene>
    <name evidence="26" type="ORF">OTU49_008758</name>
</gene>
<keyword evidence="12" id="KW-0275">Fatty acid biosynthesis</keyword>
<dbReference type="Gene3D" id="3.40.50.720">
    <property type="entry name" value="NAD(P)-binding Rossmann-like Domain"/>
    <property type="match status" value="1"/>
</dbReference>
<dbReference type="EMBL" id="JARKIK010000068">
    <property type="protein sequence ID" value="KAK8729310.1"/>
    <property type="molecule type" value="Genomic_DNA"/>
</dbReference>
<dbReference type="PRINTS" id="PR00080">
    <property type="entry name" value="SDRFAMILY"/>
</dbReference>
<keyword evidence="10" id="KW-0443">Lipid metabolism</keyword>
<evidence type="ECO:0000256" key="14">
    <source>
        <dbReference type="ARBA" id="ARBA00049069"/>
    </source>
</evidence>
<evidence type="ECO:0000313" key="26">
    <source>
        <dbReference type="EMBL" id="KAK8729310.1"/>
    </source>
</evidence>
<evidence type="ECO:0000256" key="9">
    <source>
        <dbReference type="ARBA" id="ARBA00023027"/>
    </source>
</evidence>
<evidence type="ECO:0000256" key="17">
    <source>
        <dbReference type="ARBA" id="ARBA00052680"/>
    </source>
</evidence>
<dbReference type="GO" id="GO:0004303">
    <property type="term" value="F:estradiol 17-beta-dehydrogenase [NAD(P)+] activity"/>
    <property type="evidence" value="ECO:0007669"/>
    <property type="project" value="UniProtKB-EC"/>
</dbReference>
<dbReference type="Proteomes" id="UP001445076">
    <property type="component" value="Unassembled WGS sequence"/>
</dbReference>
<evidence type="ECO:0000256" key="11">
    <source>
        <dbReference type="ARBA" id="ARBA00023128"/>
    </source>
</evidence>
<evidence type="ECO:0000256" key="19">
    <source>
        <dbReference type="ARBA" id="ARBA00066822"/>
    </source>
</evidence>
<comment type="subcellular location">
    <subcellularLocation>
        <location evidence="1">Mitochondrion matrix</location>
    </subcellularLocation>
</comment>
<dbReference type="FunFam" id="3.40.50.720:FF:000231">
    <property type="entry name" value="Estradiol 17-beta-dehydrogenase 8"/>
    <property type="match status" value="1"/>
</dbReference>
<dbReference type="EC" id="1.1.1.239" evidence="19"/>
<evidence type="ECO:0000256" key="10">
    <source>
        <dbReference type="ARBA" id="ARBA00023098"/>
    </source>
</evidence>
<evidence type="ECO:0000256" key="13">
    <source>
        <dbReference type="ARBA" id="ARBA00037929"/>
    </source>
</evidence>
<dbReference type="SUPFAM" id="SSF51735">
    <property type="entry name" value="NAD(P)-binding Rossmann-fold domains"/>
    <property type="match status" value="1"/>
</dbReference>
<evidence type="ECO:0000256" key="5">
    <source>
        <dbReference type="ARBA" id="ARBA00022516"/>
    </source>
</evidence>
<keyword evidence="11" id="KW-0496">Mitochondrion</keyword>
<evidence type="ECO:0000256" key="4">
    <source>
        <dbReference type="ARBA" id="ARBA00012456"/>
    </source>
</evidence>
<dbReference type="GO" id="GO:0008210">
    <property type="term" value="P:estrogen metabolic process"/>
    <property type="evidence" value="ECO:0007669"/>
    <property type="project" value="UniProtKB-ARBA"/>
</dbReference>
<evidence type="ECO:0000256" key="22">
    <source>
        <dbReference type="ARBA" id="ARBA00081419"/>
    </source>
</evidence>
<comment type="similarity">
    <text evidence="3">Belongs to the short-chain dehydrogenases/reductases (SDR) family.</text>
</comment>
<evidence type="ECO:0000256" key="15">
    <source>
        <dbReference type="ARBA" id="ARBA00050232"/>
    </source>
</evidence>
<evidence type="ECO:0000313" key="27">
    <source>
        <dbReference type="Proteomes" id="UP001445076"/>
    </source>
</evidence>
<evidence type="ECO:0000256" key="21">
    <source>
        <dbReference type="ARBA" id="ARBA00077835"/>
    </source>
</evidence>
<dbReference type="GO" id="GO:0006633">
    <property type="term" value="P:fatty acid biosynthetic process"/>
    <property type="evidence" value="ECO:0007669"/>
    <property type="project" value="UniProtKB-KW"/>
</dbReference>
<keyword evidence="27" id="KW-1185">Reference proteome</keyword>
<organism evidence="26 27">
    <name type="scientific">Cherax quadricarinatus</name>
    <name type="common">Australian red claw crayfish</name>
    <dbReference type="NCBI Taxonomy" id="27406"/>
    <lineage>
        <taxon>Eukaryota</taxon>
        <taxon>Metazoa</taxon>
        <taxon>Ecdysozoa</taxon>
        <taxon>Arthropoda</taxon>
        <taxon>Crustacea</taxon>
        <taxon>Multicrustacea</taxon>
        <taxon>Malacostraca</taxon>
        <taxon>Eumalacostraca</taxon>
        <taxon>Eucarida</taxon>
        <taxon>Decapoda</taxon>
        <taxon>Pleocyemata</taxon>
        <taxon>Astacidea</taxon>
        <taxon>Parastacoidea</taxon>
        <taxon>Parastacidae</taxon>
        <taxon>Cherax</taxon>
    </lineage>
</organism>
<comment type="catalytic activity">
    <reaction evidence="15">
        <text>testosterone + NAD(+) = androst-4-ene-3,17-dione + NADH + H(+)</text>
        <dbReference type="Rhea" id="RHEA:14929"/>
        <dbReference type="ChEBI" id="CHEBI:15378"/>
        <dbReference type="ChEBI" id="CHEBI:16422"/>
        <dbReference type="ChEBI" id="CHEBI:17347"/>
        <dbReference type="ChEBI" id="CHEBI:57540"/>
        <dbReference type="ChEBI" id="CHEBI:57945"/>
        <dbReference type="EC" id="1.1.1.239"/>
    </reaction>
    <physiologicalReaction direction="left-to-right" evidence="15">
        <dbReference type="Rhea" id="RHEA:14930"/>
    </physiologicalReaction>
</comment>
<dbReference type="PROSITE" id="PS00061">
    <property type="entry name" value="ADH_SHORT"/>
    <property type="match status" value="1"/>
</dbReference>
<dbReference type="PANTHER" id="PTHR42760">
    <property type="entry name" value="SHORT-CHAIN DEHYDROGENASES/REDUCTASES FAMILY MEMBER"/>
    <property type="match status" value="1"/>
</dbReference>
<keyword evidence="6" id="KW-0597">Phosphoprotein</keyword>
<dbReference type="InterPro" id="IPR036291">
    <property type="entry name" value="NAD(P)-bd_dom_sf"/>
</dbReference>
<comment type="catalytic activity">
    <reaction evidence="16">
        <text>17beta-hydroxy-5alpha-androstan-3-one + NAD(+) = 5alpha-androstan-3,17-dione + NADH + H(+)</text>
        <dbReference type="Rhea" id="RHEA:41992"/>
        <dbReference type="ChEBI" id="CHEBI:15378"/>
        <dbReference type="ChEBI" id="CHEBI:15994"/>
        <dbReference type="ChEBI" id="CHEBI:16330"/>
        <dbReference type="ChEBI" id="CHEBI:57540"/>
        <dbReference type="ChEBI" id="CHEBI:57945"/>
    </reaction>
    <physiologicalReaction direction="left-to-right" evidence="16">
        <dbReference type="Rhea" id="RHEA:41993"/>
    </physiologicalReaction>
</comment>
<comment type="pathway">
    <text evidence="2">Lipid metabolism; fatty acid biosynthesis.</text>
</comment>
<evidence type="ECO:0000256" key="20">
    <source>
        <dbReference type="ARBA" id="ARBA00070911"/>
    </source>
</evidence>
<dbReference type="GO" id="GO:0005759">
    <property type="term" value="C:mitochondrial matrix"/>
    <property type="evidence" value="ECO:0007669"/>
    <property type="project" value="UniProtKB-SubCell"/>
</dbReference>
<reference evidence="26 27" key="1">
    <citation type="journal article" date="2024" name="BMC Genomics">
        <title>Genome assembly of redclaw crayfish (Cherax quadricarinatus) provides insights into its immune adaptation and hypoxia tolerance.</title>
        <authorList>
            <person name="Liu Z."/>
            <person name="Zheng J."/>
            <person name="Li H."/>
            <person name="Fang K."/>
            <person name="Wang S."/>
            <person name="He J."/>
            <person name="Zhou D."/>
            <person name="Weng S."/>
            <person name="Chi M."/>
            <person name="Gu Z."/>
            <person name="He J."/>
            <person name="Li F."/>
            <person name="Wang M."/>
        </authorList>
    </citation>
    <scope>NUCLEOTIDE SEQUENCE [LARGE SCALE GENOMIC DNA]</scope>
    <source>
        <strain evidence="26">ZL_2023a</strain>
    </source>
</reference>
<keyword evidence="8" id="KW-0560">Oxidoreductase</keyword>
<comment type="catalytic activity">
    <reaction evidence="14">
        <text>17beta-estradiol + NAD(+) = estrone + NADH + H(+)</text>
        <dbReference type="Rhea" id="RHEA:24612"/>
        <dbReference type="ChEBI" id="CHEBI:15378"/>
        <dbReference type="ChEBI" id="CHEBI:16469"/>
        <dbReference type="ChEBI" id="CHEBI:17263"/>
        <dbReference type="ChEBI" id="CHEBI:57540"/>
        <dbReference type="ChEBI" id="CHEBI:57945"/>
        <dbReference type="EC" id="1.1.1.62"/>
    </reaction>
    <physiologicalReaction direction="left-to-right" evidence="14">
        <dbReference type="Rhea" id="RHEA:24613"/>
    </physiologicalReaction>
    <physiologicalReaction direction="right-to-left" evidence="14">
        <dbReference type="Rhea" id="RHEA:24614"/>
    </physiologicalReaction>
</comment>
<dbReference type="PRINTS" id="PR00081">
    <property type="entry name" value="GDHRDH"/>
</dbReference>
<dbReference type="InterPro" id="IPR020904">
    <property type="entry name" value="Sc_DH/Rdtase_CS"/>
</dbReference>
<evidence type="ECO:0000256" key="7">
    <source>
        <dbReference type="ARBA" id="ARBA00022832"/>
    </source>
</evidence>
<evidence type="ECO:0000256" key="1">
    <source>
        <dbReference type="ARBA" id="ARBA00004305"/>
    </source>
</evidence>
<evidence type="ECO:0000256" key="25">
    <source>
        <dbReference type="ARBA" id="ARBA00083258"/>
    </source>
</evidence>
<evidence type="ECO:0000256" key="8">
    <source>
        <dbReference type="ARBA" id="ARBA00023002"/>
    </source>
</evidence>
<comment type="pathway">
    <text evidence="13">Steroid biosynthesis; estrogen biosynthesis.</text>
</comment>
<evidence type="ECO:0000256" key="6">
    <source>
        <dbReference type="ARBA" id="ARBA00022553"/>
    </source>
</evidence>
<dbReference type="InterPro" id="IPR002347">
    <property type="entry name" value="SDR_fam"/>
</dbReference>
<evidence type="ECO:0000256" key="18">
    <source>
        <dbReference type="ARBA" id="ARBA00065174"/>
    </source>
</evidence>
<keyword evidence="9" id="KW-0520">NAD</keyword>
<dbReference type="GO" id="GO:0048038">
    <property type="term" value="F:quinone binding"/>
    <property type="evidence" value="ECO:0007669"/>
    <property type="project" value="TreeGrafter"/>
</dbReference>